<feature type="transmembrane region" description="Helical" evidence="2">
    <location>
        <begin position="319"/>
        <end position="338"/>
    </location>
</feature>
<feature type="transmembrane region" description="Helical" evidence="2">
    <location>
        <begin position="450"/>
        <end position="471"/>
    </location>
</feature>
<dbReference type="AlphaFoldDB" id="A0A1M5M5V0"/>
<reference evidence="3 4" key="1">
    <citation type="submission" date="2016-11" db="EMBL/GenBank/DDBJ databases">
        <authorList>
            <person name="Jaros S."/>
            <person name="Januszkiewicz K."/>
            <person name="Wedrychowicz H."/>
        </authorList>
    </citation>
    <scope>NUCLEOTIDE SEQUENCE [LARGE SCALE GENOMIC DNA]</scope>
    <source>
        <strain evidence="3 4">DSM 21986</strain>
    </source>
</reference>
<organism evidence="3 4">
    <name type="scientific">Fodinibius roseus</name>
    <dbReference type="NCBI Taxonomy" id="1194090"/>
    <lineage>
        <taxon>Bacteria</taxon>
        <taxon>Pseudomonadati</taxon>
        <taxon>Balneolota</taxon>
        <taxon>Balneolia</taxon>
        <taxon>Balneolales</taxon>
        <taxon>Balneolaceae</taxon>
        <taxon>Fodinibius</taxon>
    </lineage>
</organism>
<proteinExistence type="predicted"/>
<evidence type="ECO:0000256" key="2">
    <source>
        <dbReference type="SAM" id="Phobius"/>
    </source>
</evidence>
<dbReference type="InterPro" id="IPR019286">
    <property type="entry name" value="DUF2339_TM"/>
</dbReference>
<dbReference type="Proteomes" id="UP000184041">
    <property type="component" value="Unassembled WGS sequence"/>
</dbReference>
<feature type="transmembrane region" description="Helical" evidence="2">
    <location>
        <begin position="127"/>
        <end position="147"/>
    </location>
</feature>
<feature type="transmembrane region" description="Helical" evidence="2">
    <location>
        <begin position="71"/>
        <end position="90"/>
    </location>
</feature>
<feature type="transmembrane region" description="Helical" evidence="2">
    <location>
        <begin position="345"/>
        <end position="365"/>
    </location>
</feature>
<evidence type="ECO:0000313" key="3">
    <source>
        <dbReference type="EMBL" id="SHG72319.1"/>
    </source>
</evidence>
<keyword evidence="2" id="KW-1133">Transmembrane helix</keyword>
<dbReference type="Pfam" id="PF10101">
    <property type="entry name" value="DUF2339"/>
    <property type="match status" value="1"/>
</dbReference>
<dbReference type="RefSeq" id="WP_073068751.1">
    <property type="nucleotide sequence ID" value="NZ_FQUS01000051.1"/>
</dbReference>
<dbReference type="EMBL" id="FQUS01000051">
    <property type="protein sequence ID" value="SHG72319.1"/>
    <property type="molecule type" value="Genomic_DNA"/>
</dbReference>
<feature type="transmembrane region" description="Helical" evidence="2">
    <location>
        <begin position="261"/>
        <end position="280"/>
    </location>
</feature>
<feature type="transmembrane region" description="Helical" evidence="2">
    <location>
        <begin position="203"/>
        <end position="222"/>
    </location>
</feature>
<keyword evidence="4" id="KW-1185">Reference proteome</keyword>
<dbReference type="PANTHER" id="PTHR38434">
    <property type="entry name" value="BLL2549 PROTEIN"/>
    <property type="match status" value="1"/>
</dbReference>
<feature type="transmembrane region" description="Helical" evidence="2">
    <location>
        <begin position="179"/>
        <end position="197"/>
    </location>
</feature>
<feature type="transmembrane region" description="Helical" evidence="2">
    <location>
        <begin position="477"/>
        <end position="496"/>
    </location>
</feature>
<accession>A0A1M5M5V0</accession>
<feature type="transmembrane region" description="Helical" evidence="2">
    <location>
        <begin position="503"/>
        <end position="521"/>
    </location>
</feature>
<evidence type="ECO:0000256" key="1">
    <source>
        <dbReference type="SAM" id="MobiDB-lite"/>
    </source>
</evidence>
<feature type="transmembrane region" description="Helical" evidence="2">
    <location>
        <begin position="153"/>
        <end position="172"/>
    </location>
</feature>
<feature type="transmembrane region" description="Helical" evidence="2">
    <location>
        <begin position="292"/>
        <end position="313"/>
    </location>
</feature>
<keyword evidence="2" id="KW-0812">Transmembrane</keyword>
<name>A0A1M5M5V0_9BACT</name>
<feature type="transmembrane region" description="Helical" evidence="2">
    <location>
        <begin position="229"/>
        <end position="249"/>
    </location>
</feature>
<dbReference type="PANTHER" id="PTHR38434:SF1">
    <property type="entry name" value="BLL2549 PROTEIN"/>
    <property type="match status" value="1"/>
</dbReference>
<protein>
    <submittedName>
        <fullName evidence="3">Predicted membrane protein</fullName>
    </submittedName>
</protein>
<keyword evidence="2" id="KW-0472">Membrane</keyword>
<sequence>MPDQNNDEGLRDRVRRLEERVRELEQQVDQQHGGGPATRDTSGGHQQAADGHQKEAGSPLIPNNIRFGEQWLNRIGIGLLLFGVVFLFKYTIDQGWLIPPVRSAIGLGIGGLLFSSGRRMREEMNPFRQVLLGGGIAVFYITGFATYQLYSFMPASVIWAFMIVVTLLALSMSLRQDEAILSVTGTLGALGTPFMLYSGSGSLVMLMLYTALVLGAGAVIYFRKGWNALLWSMLAGGLGVMGVGVIASLMETRAMSLTDHWVLQAGMAGWALATWGTAVAREVSTGADTSDATVHLSVFWVSLGMLPLVAMHWELSGQSTALVAFGFAGAGALGYLRLNPAIRELAITHAFMGLIMLTVGVVLYFSGTPLFVLLAAEAVALRYIAHLTGDIKLDIGAHILFVAVVIWTFNGLWLSAGVQGLDVRSVVQLIFLIAGGTILPRWLRRNDFKLLYRVVVHLMLLFWIHQVLVGFAGGQAWVSVVWGVYAIGLLVAGFVRNEEQVRLTGMVTIFLVVAKLFLVDLSQLQALWRILLFIGFGGVFVLLGYYLQSRWSE</sequence>
<feature type="transmembrane region" description="Helical" evidence="2">
    <location>
        <begin position="527"/>
        <end position="547"/>
    </location>
</feature>
<dbReference type="OrthoDB" id="666059at2"/>
<feature type="transmembrane region" description="Helical" evidence="2">
    <location>
        <begin position="96"/>
        <end position="115"/>
    </location>
</feature>
<feature type="region of interest" description="Disordered" evidence="1">
    <location>
        <begin position="21"/>
        <end position="59"/>
    </location>
</feature>
<gene>
    <name evidence="3" type="ORF">SAMN05443144_1514</name>
</gene>
<feature type="transmembrane region" description="Helical" evidence="2">
    <location>
        <begin position="395"/>
        <end position="414"/>
    </location>
</feature>
<evidence type="ECO:0000313" key="4">
    <source>
        <dbReference type="Proteomes" id="UP000184041"/>
    </source>
</evidence>